<dbReference type="HAMAP" id="MF_00657">
    <property type="entry name" value="Hydroxyl_YbiX"/>
    <property type="match status" value="1"/>
</dbReference>
<dbReference type="SMART" id="SM00702">
    <property type="entry name" value="P4Hc"/>
    <property type="match status" value="1"/>
</dbReference>
<keyword evidence="4 7" id="KW-0223">Dioxygenase</keyword>
<keyword evidence="10" id="KW-1185">Reference proteome</keyword>
<dbReference type="NCBIfam" id="NF003974">
    <property type="entry name" value="PRK05467.1-3"/>
    <property type="match status" value="1"/>
</dbReference>
<dbReference type="GO" id="GO:0006879">
    <property type="term" value="P:intracellular iron ion homeostasis"/>
    <property type="evidence" value="ECO:0007669"/>
    <property type="project" value="TreeGrafter"/>
</dbReference>
<evidence type="ECO:0000313" key="10">
    <source>
        <dbReference type="Proteomes" id="UP000005019"/>
    </source>
</evidence>
<evidence type="ECO:0000256" key="5">
    <source>
        <dbReference type="ARBA" id="ARBA00023002"/>
    </source>
</evidence>
<evidence type="ECO:0000256" key="6">
    <source>
        <dbReference type="ARBA" id="ARBA00023004"/>
    </source>
</evidence>
<dbReference type="NCBIfam" id="NF003975">
    <property type="entry name" value="PRK05467.1-4"/>
    <property type="match status" value="1"/>
</dbReference>
<comment type="cofactor">
    <cofactor evidence="7">
        <name>Fe(2+)</name>
        <dbReference type="ChEBI" id="CHEBI:29033"/>
    </cofactor>
    <text evidence="7">Binds 1 Fe(2+) ion per subunit.</text>
</comment>
<dbReference type="Proteomes" id="UP000005019">
    <property type="component" value="Unassembled WGS sequence"/>
</dbReference>
<evidence type="ECO:0000259" key="8">
    <source>
        <dbReference type="PROSITE" id="PS51471"/>
    </source>
</evidence>
<dbReference type="PANTHER" id="PTHR41536">
    <property type="entry name" value="PKHD-TYPE HYDROXYLASE YBIX"/>
    <property type="match status" value="1"/>
</dbReference>
<protein>
    <submittedName>
        <fullName evidence="9">PKHD-type hydroxylase PiuC</fullName>
    </submittedName>
</protein>
<dbReference type="Pfam" id="PF18331">
    <property type="entry name" value="PKHD_C"/>
    <property type="match status" value="1"/>
</dbReference>
<dbReference type="InterPro" id="IPR041097">
    <property type="entry name" value="PKHD_C"/>
</dbReference>
<evidence type="ECO:0000313" key="9">
    <source>
        <dbReference type="EMBL" id="EGK72958.1"/>
    </source>
</evidence>
<name>F5R8Z1_METUF</name>
<evidence type="ECO:0000256" key="1">
    <source>
        <dbReference type="ARBA" id="ARBA00001961"/>
    </source>
</evidence>
<dbReference type="InterPro" id="IPR044862">
    <property type="entry name" value="Pro_4_hyd_alph_FE2OG_OXY"/>
</dbReference>
<dbReference type="eggNOG" id="COG3128">
    <property type="taxonomic scope" value="Bacteria"/>
</dbReference>
<sequence length="227" mass="25189">MLITIDDLLARDEIATVRQLLDRTGWASGSLTAGTQAAVVKNNEQVPEGAPLLPELRQRVLAALNRQPLFFSAALPAKILPPFFNRYSGDSNRYGQHIDNAMRAMPDGSGYVRADLSATLFLSEPDEYEGGELVIEDTFGRHSVKLPAGSLVLYPSSSVHEVTPVTRGARIACFMFIQSMVRDAEQRRLLFDLDMELLTLRQQLGETASMVKLTGIYHNLLRRWGNA</sequence>
<dbReference type="EMBL" id="AFHG01000030">
    <property type="protein sequence ID" value="EGK72958.1"/>
    <property type="molecule type" value="Genomic_DNA"/>
</dbReference>
<dbReference type="PROSITE" id="PS51471">
    <property type="entry name" value="FE2OG_OXY"/>
    <property type="match status" value="1"/>
</dbReference>
<organism evidence="9 10">
    <name type="scientific">Methyloversatilis universalis (strain ATCC BAA-1314 / DSM 25237 / JCM 13912 / CCUG 52030 / FAM5)</name>
    <dbReference type="NCBI Taxonomy" id="1000565"/>
    <lineage>
        <taxon>Bacteria</taxon>
        <taxon>Pseudomonadati</taxon>
        <taxon>Pseudomonadota</taxon>
        <taxon>Betaproteobacteria</taxon>
        <taxon>Nitrosomonadales</taxon>
        <taxon>Sterolibacteriaceae</taxon>
        <taxon>Methyloversatilis</taxon>
    </lineage>
</organism>
<dbReference type="GO" id="GO:0016706">
    <property type="term" value="F:2-oxoglutarate-dependent dioxygenase activity"/>
    <property type="evidence" value="ECO:0007669"/>
    <property type="project" value="UniProtKB-UniRule"/>
</dbReference>
<dbReference type="InterPro" id="IPR005123">
    <property type="entry name" value="Oxoglu/Fe-dep_dioxygenase_dom"/>
</dbReference>
<dbReference type="Gene3D" id="4.10.860.20">
    <property type="entry name" value="Rabenosyn, Rab binding domain"/>
    <property type="match status" value="1"/>
</dbReference>
<comment type="caution">
    <text evidence="9">The sequence shown here is derived from an EMBL/GenBank/DDBJ whole genome shotgun (WGS) entry which is preliminary data.</text>
</comment>
<dbReference type="PANTHER" id="PTHR41536:SF1">
    <property type="entry name" value="PKHD-TYPE HYDROXYLASE YBIX"/>
    <property type="match status" value="1"/>
</dbReference>
<dbReference type="Pfam" id="PF13640">
    <property type="entry name" value="2OG-FeII_Oxy_3"/>
    <property type="match status" value="1"/>
</dbReference>
<dbReference type="GO" id="GO:0005506">
    <property type="term" value="F:iron ion binding"/>
    <property type="evidence" value="ECO:0007669"/>
    <property type="project" value="UniProtKB-UniRule"/>
</dbReference>
<dbReference type="STRING" id="1000565.METUNv1_00793"/>
<dbReference type="InterPro" id="IPR023550">
    <property type="entry name" value="PKHD_hydroxylase"/>
</dbReference>
<keyword evidence="6 7" id="KW-0408">Iron</keyword>
<proteinExistence type="inferred from homology"/>
<evidence type="ECO:0000256" key="2">
    <source>
        <dbReference type="ARBA" id="ARBA00022723"/>
    </source>
</evidence>
<feature type="binding site" evidence="7">
    <location>
        <position position="160"/>
    </location>
    <ligand>
        <name>Fe cation</name>
        <dbReference type="ChEBI" id="CHEBI:24875"/>
    </ligand>
</feature>
<dbReference type="RefSeq" id="WP_008059028.1">
    <property type="nucleotide sequence ID" value="NZ_AFHG01000030.1"/>
</dbReference>
<dbReference type="GO" id="GO:0006974">
    <property type="term" value="P:DNA damage response"/>
    <property type="evidence" value="ECO:0007669"/>
    <property type="project" value="TreeGrafter"/>
</dbReference>
<keyword evidence="5 7" id="KW-0560">Oxidoreductase</keyword>
<keyword evidence="2 7" id="KW-0479">Metal-binding</keyword>
<accession>F5R8Z1</accession>
<dbReference type="OrthoDB" id="9812472at2"/>
<comment type="cofactor">
    <cofactor evidence="1 7">
        <name>L-ascorbate</name>
        <dbReference type="ChEBI" id="CHEBI:38290"/>
    </cofactor>
</comment>
<dbReference type="InterPro" id="IPR006620">
    <property type="entry name" value="Pro_4_hyd_alph"/>
</dbReference>
<dbReference type="Gene3D" id="2.60.120.620">
    <property type="entry name" value="q2cbj1_9rhob like domain"/>
    <property type="match status" value="1"/>
</dbReference>
<evidence type="ECO:0000256" key="4">
    <source>
        <dbReference type="ARBA" id="ARBA00022964"/>
    </source>
</evidence>
<evidence type="ECO:0000256" key="3">
    <source>
        <dbReference type="ARBA" id="ARBA00022896"/>
    </source>
</evidence>
<feature type="domain" description="Fe2OG dioxygenase" evidence="8">
    <location>
        <begin position="78"/>
        <end position="179"/>
    </location>
</feature>
<dbReference type="AlphaFoldDB" id="F5R8Z1"/>
<reference evidence="9 10" key="1">
    <citation type="journal article" date="2011" name="J. Bacteriol.">
        <title>Genome sequence of Methyloversatilis universalis FAM5T, a methylotrophic representative of the order Rhodocyclales.</title>
        <authorList>
            <person name="Kittichotirat W."/>
            <person name="Good N.M."/>
            <person name="Hall R."/>
            <person name="Bringel F."/>
            <person name="Lajus A."/>
            <person name="Medigue C."/>
            <person name="Smalley N.E."/>
            <person name="Beck D."/>
            <person name="Bumgarner R."/>
            <person name="Vuilleumier S."/>
            <person name="Kalyuzhnaya M.G."/>
        </authorList>
    </citation>
    <scope>NUCLEOTIDE SEQUENCE [LARGE SCALE GENOMIC DNA]</scope>
    <source>
        <strain evidence="10">ATCC BAA-1314 / JCM 13912 / FAM5</strain>
    </source>
</reference>
<evidence type="ECO:0000256" key="7">
    <source>
        <dbReference type="HAMAP-Rule" id="MF_00657"/>
    </source>
</evidence>
<feature type="binding site" evidence="7">
    <location>
        <position position="99"/>
    </location>
    <ligand>
        <name>Fe cation</name>
        <dbReference type="ChEBI" id="CHEBI:24875"/>
    </ligand>
</feature>
<feature type="binding site" evidence="7">
    <location>
        <position position="97"/>
    </location>
    <ligand>
        <name>Fe cation</name>
        <dbReference type="ChEBI" id="CHEBI:24875"/>
    </ligand>
</feature>
<keyword evidence="3 7" id="KW-0847">Vitamin C</keyword>
<feature type="binding site" evidence="7">
    <location>
        <position position="170"/>
    </location>
    <ligand>
        <name>2-oxoglutarate</name>
        <dbReference type="ChEBI" id="CHEBI:16810"/>
    </ligand>
</feature>
<dbReference type="GO" id="GO:0031418">
    <property type="term" value="F:L-ascorbic acid binding"/>
    <property type="evidence" value="ECO:0007669"/>
    <property type="project" value="UniProtKB-KW"/>
</dbReference>
<gene>
    <name evidence="9" type="ORF">METUNv1_00793</name>
</gene>